<proteinExistence type="predicted"/>
<feature type="transmembrane region" description="Helical" evidence="5">
    <location>
        <begin position="35"/>
        <end position="55"/>
    </location>
</feature>
<evidence type="ECO:0000256" key="2">
    <source>
        <dbReference type="ARBA" id="ARBA00022692"/>
    </source>
</evidence>
<evidence type="ECO:0000313" key="7">
    <source>
        <dbReference type="EMBL" id="MBS7809396.1"/>
    </source>
</evidence>
<keyword evidence="8" id="KW-1185">Reference proteome</keyword>
<feature type="transmembrane region" description="Helical" evidence="5">
    <location>
        <begin position="114"/>
        <end position="144"/>
    </location>
</feature>
<dbReference type="Proteomes" id="UP000766336">
    <property type="component" value="Unassembled WGS sequence"/>
</dbReference>
<name>A0ABS5Q883_9PROT</name>
<dbReference type="InterPro" id="IPR006977">
    <property type="entry name" value="Yip1_dom"/>
</dbReference>
<sequence>MDIVSRVKGLLAQPHVEWNAVAAEPASVGGLFTGYVMPLSAIPAIAGFVGAYLMIGGLVSTGALLTGAVISYVLGLVGIFILAKIIELLMPTFDAPKDGLAAMKLAAYAPTASWVAGIFLLIPVVGALLSLVGALYSVYLFYLGAPIVARIPAQRAVVFTIAVFVVALVVNLAIGGVVSLLS</sequence>
<comment type="subcellular location">
    <subcellularLocation>
        <location evidence="1">Membrane</location>
        <topology evidence="1">Multi-pass membrane protein</topology>
    </subcellularLocation>
</comment>
<keyword evidence="3 5" id="KW-1133">Transmembrane helix</keyword>
<dbReference type="EMBL" id="JAHCDA010000001">
    <property type="protein sequence ID" value="MBS7809396.1"/>
    <property type="molecule type" value="Genomic_DNA"/>
</dbReference>
<gene>
    <name evidence="7" type="ORF">KHU32_00515</name>
</gene>
<dbReference type="RefSeq" id="WP_213668102.1">
    <property type="nucleotide sequence ID" value="NZ_JAHCDA010000001.1"/>
</dbReference>
<keyword evidence="4 5" id="KW-0472">Membrane</keyword>
<evidence type="ECO:0000256" key="3">
    <source>
        <dbReference type="ARBA" id="ARBA00022989"/>
    </source>
</evidence>
<feature type="transmembrane region" description="Helical" evidence="5">
    <location>
        <begin position="62"/>
        <end position="86"/>
    </location>
</feature>
<evidence type="ECO:0000256" key="5">
    <source>
        <dbReference type="SAM" id="Phobius"/>
    </source>
</evidence>
<comment type="caution">
    <text evidence="7">The sequence shown here is derived from an EMBL/GenBank/DDBJ whole genome shotgun (WGS) entry which is preliminary data.</text>
</comment>
<evidence type="ECO:0000259" key="6">
    <source>
        <dbReference type="Pfam" id="PF04893"/>
    </source>
</evidence>
<evidence type="ECO:0000313" key="8">
    <source>
        <dbReference type="Proteomes" id="UP000766336"/>
    </source>
</evidence>
<reference evidence="7 8" key="1">
    <citation type="submission" date="2021-05" db="EMBL/GenBank/DDBJ databases">
        <title>Roseococcus sp. XZZS9, whole genome shotgun sequencing project.</title>
        <authorList>
            <person name="Zhao G."/>
            <person name="Shen L."/>
        </authorList>
    </citation>
    <scope>NUCLEOTIDE SEQUENCE [LARGE SCALE GENOMIC DNA]</scope>
    <source>
        <strain evidence="7 8">XZZS9</strain>
    </source>
</reference>
<keyword evidence="2 5" id="KW-0812">Transmembrane</keyword>
<dbReference type="Pfam" id="PF04893">
    <property type="entry name" value="Yip1"/>
    <property type="match status" value="1"/>
</dbReference>
<feature type="domain" description="Yip1" evidence="6">
    <location>
        <begin position="8"/>
        <end position="171"/>
    </location>
</feature>
<accession>A0ABS5Q883</accession>
<feature type="transmembrane region" description="Helical" evidence="5">
    <location>
        <begin position="156"/>
        <end position="181"/>
    </location>
</feature>
<evidence type="ECO:0000256" key="4">
    <source>
        <dbReference type="ARBA" id="ARBA00023136"/>
    </source>
</evidence>
<organism evidence="7 8">
    <name type="scientific">Roseococcus pinisoli</name>
    <dbReference type="NCBI Taxonomy" id="2835040"/>
    <lineage>
        <taxon>Bacteria</taxon>
        <taxon>Pseudomonadati</taxon>
        <taxon>Pseudomonadota</taxon>
        <taxon>Alphaproteobacteria</taxon>
        <taxon>Acetobacterales</taxon>
        <taxon>Roseomonadaceae</taxon>
        <taxon>Roseococcus</taxon>
    </lineage>
</organism>
<protein>
    <submittedName>
        <fullName evidence="7">DUF1282 family protein</fullName>
    </submittedName>
</protein>
<evidence type="ECO:0000256" key="1">
    <source>
        <dbReference type="ARBA" id="ARBA00004141"/>
    </source>
</evidence>